<dbReference type="GO" id="GO:0046475">
    <property type="term" value="P:glycerophospholipid catabolic process"/>
    <property type="evidence" value="ECO:0007669"/>
    <property type="project" value="TreeGrafter"/>
</dbReference>
<evidence type="ECO:0000313" key="1">
    <source>
        <dbReference type="EMBL" id="RRT33589.1"/>
    </source>
</evidence>
<reference evidence="1 2" key="1">
    <citation type="journal article" date="2014" name="Agronomy (Basel)">
        <title>A Draft Genome Sequence for Ensete ventricosum, the Drought-Tolerant Tree Against Hunger.</title>
        <authorList>
            <person name="Harrison J."/>
            <person name="Moore K.A."/>
            <person name="Paszkiewicz K."/>
            <person name="Jones T."/>
            <person name="Grant M."/>
            <person name="Ambacheew D."/>
            <person name="Muzemil S."/>
            <person name="Studholme D.J."/>
        </authorList>
    </citation>
    <scope>NUCLEOTIDE SEQUENCE [LARGE SCALE GENOMIC DNA]</scope>
</reference>
<dbReference type="AlphaFoldDB" id="A0A426X291"/>
<organism evidence="1 2">
    <name type="scientific">Ensete ventricosum</name>
    <name type="common">Abyssinian banana</name>
    <name type="synonym">Musa ensete</name>
    <dbReference type="NCBI Taxonomy" id="4639"/>
    <lineage>
        <taxon>Eukaryota</taxon>
        <taxon>Viridiplantae</taxon>
        <taxon>Streptophyta</taxon>
        <taxon>Embryophyta</taxon>
        <taxon>Tracheophyta</taxon>
        <taxon>Spermatophyta</taxon>
        <taxon>Magnoliopsida</taxon>
        <taxon>Liliopsida</taxon>
        <taxon>Zingiberales</taxon>
        <taxon>Musaceae</taxon>
        <taxon>Ensete</taxon>
    </lineage>
</organism>
<dbReference type="PANTHER" id="PTHR22958">
    <property type="entry name" value="GLYCEROPHOSPHORYL DIESTER PHOSPHODIESTERASE"/>
    <property type="match status" value="1"/>
</dbReference>
<dbReference type="EMBL" id="AMZH03028666">
    <property type="protein sequence ID" value="RRT33589.1"/>
    <property type="molecule type" value="Genomic_DNA"/>
</dbReference>
<comment type="caution">
    <text evidence="1">The sequence shown here is derived from an EMBL/GenBank/DDBJ whole genome shotgun (WGS) entry which is preliminary data.</text>
</comment>
<protein>
    <submittedName>
        <fullName evidence="1">Uncharacterized protein</fullName>
    </submittedName>
</protein>
<sequence>MLNFVLLLTGLQAGKPLFRKAKDGRILNWAVNADDSFCTLQEAFQGVDPGVGFNIELKFVDDVVYEDEELTRSLRATLRVRRTTAPHVSREGGIHVPGCISNVPEAVYMQRLMGVNGVIVDLVQEITEAVSEFISPDAEGDNKALSDAAEAKVKEASRPKFSQHELSFLLRLIPQLVQQQQ</sequence>
<evidence type="ECO:0000313" key="2">
    <source>
        <dbReference type="Proteomes" id="UP000287651"/>
    </source>
</evidence>
<dbReference type="PANTHER" id="PTHR22958:SF1">
    <property type="entry name" value="GLYCEROPHOSPHOCHOLINE PHOSPHODIESTERASE GPCPD1"/>
    <property type="match status" value="1"/>
</dbReference>
<dbReference type="InterPro" id="IPR051578">
    <property type="entry name" value="GDPD"/>
</dbReference>
<name>A0A426X291_ENSVE</name>
<accession>A0A426X291</accession>
<gene>
    <name evidence="1" type="ORF">B296_00050892</name>
</gene>
<dbReference type="Proteomes" id="UP000287651">
    <property type="component" value="Unassembled WGS sequence"/>
</dbReference>
<proteinExistence type="predicted"/>